<dbReference type="InterPro" id="IPR035930">
    <property type="entry name" value="FomD-like_sf"/>
</dbReference>
<evidence type="ECO:0000256" key="1">
    <source>
        <dbReference type="ARBA" id="ARBA00022801"/>
    </source>
</evidence>
<organism evidence="3 4">
    <name type="scientific">Filobacillus milosensis</name>
    <dbReference type="NCBI Taxonomy" id="94137"/>
    <lineage>
        <taxon>Bacteria</taxon>
        <taxon>Bacillati</taxon>
        <taxon>Bacillota</taxon>
        <taxon>Bacilli</taxon>
        <taxon>Bacillales</taxon>
        <taxon>Bacillaceae</taxon>
        <taxon>Filobacillus</taxon>
    </lineage>
</organism>
<dbReference type="OrthoDB" id="2735096at2"/>
<dbReference type="Gene3D" id="2.40.380.10">
    <property type="entry name" value="FomD-like"/>
    <property type="match status" value="1"/>
</dbReference>
<dbReference type="PANTHER" id="PTHR39159">
    <property type="match status" value="1"/>
</dbReference>
<dbReference type="InterPro" id="IPR007295">
    <property type="entry name" value="DUF402"/>
</dbReference>
<dbReference type="Pfam" id="PF04167">
    <property type="entry name" value="DUF402"/>
    <property type="match status" value="1"/>
</dbReference>
<dbReference type="AlphaFoldDB" id="A0A4Y8ING6"/>
<keyword evidence="1" id="KW-0378">Hydrolase</keyword>
<dbReference type="EMBL" id="SOPW01000005">
    <property type="protein sequence ID" value="TFB22881.1"/>
    <property type="molecule type" value="Genomic_DNA"/>
</dbReference>
<sequence>MDSIKICAKKSDGKVYRESFATVIEERPNRIVAYQEAGAEISQNGEIWYTPNNVFLYFWFDRPFNLFEAYHTNGEKNDLYLNIASPAKFKHSVITYTDYELDLELKVDGEIELKDEDEFIIARQEYSYSDDFVQECYKWVEQGKELLNNWTWRGWK</sequence>
<dbReference type="SUPFAM" id="SSF159234">
    <property type="entry name" value="FomD-like"/>
    <property type="match status" value="1"/>
</dbReference>
<dbReference type="GO" id="GO:0016787">
    <property type="term" value="F:hydrolase activity"/>
    <property type="evidence" value="ECO:0007669"/>
    <property type="project" value="UniProtKB-KW"/>
</dbReference>
<reference evidence="3 4" key="1">
    <citation type="submission" date="2019-03" db="EMBL/GenBank/DDBJ databases">
        <authorList>
            <person name="He R.-H."/>
        </authorList>
    </citation>
    <scope>NUCLEOTIDE SEQUENCE [LARGE SCALE GENOMIC DNA]</scope>
    <source>
        <strain evidence="4">SH 714</strain>
    </source>
</reference>
<proteinExistence type="predicted"/>
<keyword evidence="4" id="KW-1185">Reference proteome</keyword>
<dbReference type="Proteomes" id="UP000297975">
    <property type="component" value="Unassembled WGS sequence"/>
</dbReference>
<dbReference type="InterPro" id="IPR050212">
    <property type="entry name" value="Ntdp-like"/>
</dbReference>
<gene>
    <name evidence="3" type="ORF">E3U55_06480</name>
</gene>
<evidence type="ECO:0000259" key="2">
    <source>
        <dbReference type="Pfam" id="PF04167"/>
    </source>
</evidence>
<dbReference type="RefSeq" id="WP_134339612.1">
    <property type="nucleotide sequence ID" value="NZ_SOPW01000005.1"/>
</dbReference>
<name>A0A4Y8ING6_9BACI</name>
<accession>A0A4Y8ING6</accession>
<dbReference type="PANTHER" id="PTHR39159:SF1">
    <property type="entry name" value="UPF0374 PROTEIN YGAC"/>
    <property type="match status" value="1"/>
</dbReference>
<comment type="caution">
    <text evidence="3">The sequence shown here is derived from an EMBL/GenBank/DDBJ whole genome shotgun (WGS) entry which is preliminary data.</text>
</comment>
<feature type="domain" description="DUF402" evidence="2">
    <location>
        <begin position="12"/>
        <end position="150"/>
    </location>
</feature>
<protein>
    <submittedName>
        <fullName evidence="3">DUF402 domain-containing protein</fullName>
    </submittedName>
</protein>
<evidence type="ECO:0000313" key="4">
    <source>
        <dbReference type="Proteomes" id="UP000297975"/>
    </source>
</evidence>
<evidence type="ECO:0000313" key="3">
    <source>
        <dbReference type="EMBL" id="TFB22881.1"/>
    </source>
</evidence>